<name>A0A9X0YJZ5_9FLAO</name>
<keyword evidence="4" id="KW-1185">Reference proteome</keyword>
<organism evidence="1 3">
    <name type="scientific">Formosa algae</name>
    <dbReference type="NCBI Taxonomy" id="225843"/>
    <lineage>
        <taxon>Bacteria</taxon>
        <taxon>Pseudomonadati</taxon>
        <taxon>Bacteroidota</taxon>
        <taxon>Flavobacteriia</taxon>
        <taxon>Flavobacteriales</taxon>
        <taxon>Flavobacteriaceae</taxon>
        <taxon>Formosa</taxon>
    </lineage>
</organism>
<evidence type="ECO:0000313" key="3">
    <source>
        <dbReference type="Proteomes" id="UP001138672"/>
    </source>
</evidence>
<evidence type="ECO:0000313" key="2">
    <source>
        <dbReference type="EMBL" id="MDQ0335608.1"/>
    </source>
</evidence>
<dbReference type="AlphaFoldDB" id="A0A9X0YJZ5"/>
<dbReference type="EMBL" id="JAGGJQ010000004">
    <property type="protein sequence ID" value="MBP1840009.1"/>
    <property type="molecule type" value="Genomic_DNA"/>
</dbReference>
<protein>
    <submittedName>
        <fullName evidence="1">RNase P subunit RPR2</fullName>
    </submittedName>
</protein>
<reference evidence="1" key="1">
    <citation type="submission" date="2021-03" db="EMBL/GenBank/DDBJ databases">
        <title>Genomic Encyclopedia of Type Strains, Phase IV (KMG-IV): sequencing the most valuable type-strain genomes for metagenomic binning, comparative biology and taxonomic classification.</title>
        <authorList>
            <person name="Goeker M."/>
        </authorList>
    </citation>
    <scope>NUCLEOTIDE SEQUENCE</scope>
    <source>
        <strain evidence="1">DSM 15523</strain>
        <strain evidence="2 4">DSM 16476</strain>
    </source>
</reference>
<proteinExistence type="predicted"/>
<gene>
    <name evidence="1" type="ORF">J2Z56_001933</name>
    <name evidence="2" type="ORF">J2Z57_002056</name>
</gene>
<evidence type="ECO:0000313" key="4">
    <source>
        <dbReference type="Proteomes" id="UP001231587"/>
    </source>
</evidence>
<comment type="caution">
    <text evidence="1">The sequence shown here is derived from an EMBL/GenBank/DDBJ whole genome shotgun (WGS) entry which is preliminary data.</text>
</comment>
<dbReference type="Proteomes" id="UP001231587">
    <property type="component" value="Unassembled WGS sequence"/>
</dbReference>
<dbReference type="EMBL" id="JAUSUU010000005">
    <property type="protein sequence ID" value="MDQ0335608.1"/>
    <property type="molecule type" value="Genomic_DNA"/>
</dbReference>
<sequence length="75" mass="8516">MYVYATCKSCKNEIRIFTNANTRVEFAMLDGEHKILTCKQCGTKTKFSVDELYAKKSKRAQIIAGLVFFIGTPLM</sequence>
<evidence type="ECO:0000313" key="1">
    <source>
        <dbReference type="EMBL" id="MBP1840009.1"/>
    </source>
</evidence>
<dbReference type="Proteomes" id="UP001138672">
    <property type="component" value="Unassembled WGS sequence"/>
</dbReference>
<accession>A0A9X0YJZ5</accession>